<reference evidence="4" key="1">
    <citation type="journal article" date="2012" name="Nat. Biotechnol.">
        <title>Draft genome sequence of pigeonpea (Cajanus cajan), an orphan legume crop of resource-poor farmers.</title>
        <authorList>
            <person name="Varshney R.K."/>
            <person name="Chen W."/>
            <person name="Li Y."/>
            <person name="Bharti A.K."/>
            <person name="Saxena R.K."/>
            <person name="Schlueter J.A."/>
            <person name="Donoghue M.T."/>
            <person name="Azam S."/>
            <person name="Fan G."/>
            <person name="Whaley A.M."/>
            <person name="Farmer A.D."/>
            <person name="Sheridan J."/>
            <person name="Iwata A."/>
            <person name="Tuteja R."/>
            <person name="Penmetsa R.V."/>
            <person name="Wu W."/>
            <person name="Upadhyaya H.D."/>
            <person name="Yang S.P."/>
            <person name="Shah T."/>
            <person name="Saxena K.B."/>
            <person name="Michael T."/>
            <person name="McCombie W.R."/>
            <person name="Yang B."/>
            <person name="Zhang G."/>
            <person name="Yang H."/>
            <person name="Wang J."/>
            <person name="Spillane C."/>
            <person name="Cook D.R."/>
            <person name="May G.D."/>
            <person name="Xu X."/>
            <person name="Jackson S.A."/>
        </authorList>
    </citation>
    <scope>NUCLEOTIDE SEQUENCE [LARGE SCALE GENOMIC DNA]</scope>
</reference>
<evidence type="ECO:0000259" key="2">
    <source>
        <dbReference type="Pfam" id="PF07727"/>
    </source>
</evidence>
<name>A0A151RCD9_CAJCA</name>
<sequence length="258" mass="29674">MASSNFLFPEGNSISRPPITTFNDSKDQTWYIDSGCSKNMIGDTSKFIDITPKKSGHVTYGDNNKGKILGIERIESLKDTHIHEQTQKDNEDEGREDSTIQEDQTNMNPQKEWRILRNHPLENIIGDISKGITTKHSLKEACNNIVFVSKIEVKNIDEALNHEHWINAMQEEINQFERNQVWKLVPGPNNHPIIGTKWIFRNKLDEHGIVIRNKARLVAKGYNQEEGIDYEETYAPIARLEAIRMLLAYASIMDFKPK</sequence>
<dbReference type="OMA" id="DIKCASM"/>
<keyword evidence="5" id="KW-1185">Reference proteome</keyword>
<evidence type="ECO:0000313" key="4">
    <source>
        <dbReference type="EMBL" id="KYP40055.1"/>
    </source>
</evidence>
<evidence type="ECO:0000313" key="5">
    <source>
        <dbReference type="Proteomes" id="UP000075243"/>
    </source>
</evidence>
<dbReference type="EMBL" id="KQ483862">
    <property type="protein sequence ID" value="KYP40055.1"/>
    <property type="molecule type" value="Genomic_DNA"/>
</dbReference>
<feature type="region of interest" description="Disordered" evidence="1">
    <location>
        <begin position="79"/>
        <end position="110"/>
    </location>
</feature>
<proteinExistence type="predicted"/>
<dbReference type="Pfam" id="PF22936">
    <property type="entry name" value="Pol_BBD"/>
    <property type="match status" value="1"/>
</dbReference>
<dbReference type="Proteomes" id="UP000075243">
    <property type="component" value="Unassembled WGS sequence"/>
</dbReference>
<dbReference type="Gramene" id="C.cajan_41766.t">
    <property type="protein sequence ID" value="C.cajan_41766.t"/>
    <property type="gene ID" value="C.cajan_41766"/>
</dbReference>
<feature type="domain" description="Retrovirus-related Pol polyprotein from transposon TNT 1-94-like beta-barrel" evidence="3">
    <location>
        <begin position="30"/>
        <end position="75"/>
    </location>
</feature>
<organism evidence="4 5">
    <name type="scientific">Cajanus cajan</name>
    <name type="common">Pigeon pea</name>
    <name type="synonym">Cajanus indicus</name>
    <dbReference type="NCBI Taxonomy" id="3821"/>
    <lineage>
        <taxon>Eukaryota</taxon>
        <taxon>Viridiplantae</taxon>
        <taxon>Streptophyta</taxon>
        <taxon>Embryophyta</taxon>
        <taxon>Tracheophyta</taxon>
        <taxon>Spermatophyta</taxon>
        <taxon>Magnoliopsida</taxon>
        <taxon>eudicotyledons</taxon>
        <taxon>Gunneridae</taxon>
        <taxon>Pentapetalae</taxon>
        <taxon>rosids</taxon>
        <taxon>fabids</taxon>
        <taxon>Fabales</taxon>
        <taxon>Fabaceae</taxon>
        <taxon>Papilionoideae</taxon>
        <taxon>50 kb inversion clade</taxon>
        <taxon>NPAAA clade</taxon>
        <taxon>indigoferoid/millettioid clade</taxon>
        <taxon>Phaseoleae</taxon>
        <taxon>Cajanus</taxon>
    </lineage>
</organism>
<evidence type="ECO:0000256" key="1">
    <source>
        <dbReference type="SAM" id="MobiDB-lite"/>
    </source>
</evidence>
<accession>A0A151RCD9</accession>
<evidence type="ECO:0000259" key="3">
    <source>
        <dbReference type="Pfam" id="PF22936"/>
    </source>
</evidence>
<dbReference type="AlphaFoldDB" id="A0A151RCD9"/>
<feature type="compositionally biased region" description="Basic and acidic residues" evidence="1">
    <location>
        <begin position="79"/>
        <end position="89"/>
    </location>
</feature>
<protein>
    <submittedName>
        <fullName evidence="4">Uncharacterized protein</fullName>
    </submittedName>
</protein>
<dbReference type="InterPro" id="IPR013103">
    <property type="entry name" value="RVT_2"/>
</dbReference>
<dbReference type="Pfam" id="PF07727">
    <property type="entry name" value="RVT_2"/>
    <property type="match status" value="1"/>
</dbReference>
<feature type="domain" description="Reverse transcriptase Ty1/copia-type" evidence="2">
    <location>
        <begin position="179"/>
        <end position="251"/>
    </location>
</feature>
<dbReference type="InterPro" id="IPR054722">
    <property type="entry name" value="PolX-like_BBD"/>
</dbReference>
<gene>
    <name evidence="4" type="ORF">KK1_038613</name>
</gene>